<organism evidence="3 4">
    <name type="scientific">Anaerococcus degeneri</name>
    <dbReference type="NCBI Taxonomy" id="361500"/>
    <lineage>
        <taxon>Bacteria</taxon>
        <taxon>Bacillati</taxon>
        <taxon>Bacillota</taxon>
        <taxon>Tissierellia</taxon>
        <taxon>Tissierellales</taxon>
        <taxon>Peptoniphilaceae</taxon>
        <taxon>Anaerococcus</taxon>
    </lineage>
</organism>
<gene>
    <name evidence="3" type="ORF">LDJ82_04880</name>
</gene>
<sequence>MKKRNLLLIIPVVLLIVLLKSCTSSRTSNVDNSTNEQLLKRVGELEDENKELKIEIEKLKNDNNILKSSRNVETKSIEKTLVETNTKEQPVDEPSSQSTNDREPGKKLSEKDRKELAIVFAQDYVEKQTGIKMSVAKGDFNVAIQNYSPKHDAYIVTYKDSDNSRIKFIFDWDGIEQDSGGYYKHDPWYLLVNGTEYYNELDTKRENAINDK</sequence>
<dbReference type="Proteomes" id="UP001198374">
    <property type="component" value="Unassembled WGS sequence"/>
</dbReference>
<reference evidence="4" key="1">
    <citation type="submission" date="2023-07" db="EMBL/GenBank/DDBJ databases">
        <title>FDA dAtabase for Regulatory Grade micrObial Sequences (FDA-ARGOS): Supporting development and validation of Infectious Disease Dx tests.</title>
        <authorList>
            <person name="Sproer C."/>
            <person name="Gronow S."/>
            <person name="Severitt S."/>
            <person name="Schroder I."/>
            <person name="Tallon L."/>
            <person name="Sadzewicz L."/>
            <person name="Zhao X."/>
            <person name="Boylan J."/>
            <person name="Ott S."/>
            <person name="Bowen H."/>
            <person name="Vavikolanu K."/>
            <person name="Hazen T."/>
            <person name="Aluvathingal J."/>
            <person name="Nadendla S."/>
            <person name="Lowell S."/>
            <person name="Myers T."/>
            <person name="Yan Y."/>
        </authorList>
    </citation>
    <scope>NUCLEOTIDE SEQUENCE [LARGE SCALE GENOMIC DNA]</scope>
    <source>
        <strain evidence="4">FDAARGOS_1538</strain>
    </source>
</reference>
<evidence type="ECO:0000256" key="1">
    <source>
        <dbReference type="SAM" id="Coils"/>
    </source>
</evidence>
<dbReference type="EMBL" id="JAIWIY010000001">
    <property type="protein sequence ID" value="MCA2096249.1"/>
    <property type="molecule type" value="Genomic_DNA"/>
</dbReference>
<comment type="caution">
    <text evidence="3">The sequence shown here is derived from an EMBL/GenBank/DDBJ whole genome shotgun (WGS) entry which is preliminary data.</text>
</comment>
<dbReference type="RefSeq" id="WP_209772710.1">
    <property type="nucleotide sequence ID" value="NZ_JAGGLO010000002.1"/>
</dbReference>
<evidence type="ECO:0000256" key="2">
    <source>
        <dbReference type="SAM" id="MobiDB-lite"/>
    </source>
</evidence>
<feature type="compositionally biased region" description="Basic and acidic residues" evidence="2">
    <location>
        <begin position="77"/>
        <end position="90"/>
    </location>
</feature>
<accession>A0ABS7YWY3</accession>
<keyword evidence="4" id="KW-1185">Reference proteome</keyword>
<protein>
    <submittedName>
        <fullName evidence="3">Uncharacterized protein</fullName>
    </submittedName>
</protein>
<evidence type="ECO:0000313" key="3">
    <source>
        <dbReference type="EMBL" id="MCA2096249.1"/>
    </source>
</evidence>
<name>A0ABS7YWY3_9FIRM</name>
<keyword evidence="1" id="KW-0175">Coiled coil</keyword>
<evidence type="ECO:0000313" key="4">
    <source>
        <dbReference type="Proteomes" id="UP001198374"/>
    </source>
</evidence>
<feature type="region of interest" description="Disordered" evidence="2">
    <location>
        <begin position="77"/>
        <end position="110"/>
    </location>
</feature>
<feature type="coiled-coil region" evidence="1">
    <location>
        <begin position="35"/>
        <end position="69"/>
    </location>
</feature>
<feature type="compositionally biased region" description="Basic and acidic residues" evidence="2">
    <location>
        <begin position="100"/>
        <end position="110"/>
    </location>
</feature>
<proteinExistence type="predicted"/>